<dbReference type="PANTHER" id="PTHR46362:SF1">
    <property type="entry name" value="GEM-ASSOCIATED PROTEIN 5"/>
    <property type="match status" value="1"/>
</dbReference>
<accession>A0A9Q0MET6</accession>
<dbReference type="SMART" id="SM00320">
    <property type="entry name" value="WD40"/>
    <property type="match status" value="4"/>
</dbReference>
<protein>
    <recommendedName>
        <fullName evidence="4">Gem-associated protein 5 TPR domain-containing protein</fullName>
    </recommendedName>
</protein>
<organism evidence="5 6">
    <name type="scientific">Blomia tropicalis</name>
    <name type="common">Mite</name>
    <dbReference type="NCBI Taxonomy" id="40697"/>
    <lineage>
        <taxon>Eukaryota</taxon>
        <taxon>Metazoa</taxon>
        <taxon>Ecdysozoa</taxon>
        <taxon>Arthropoda</taxon>
        <taxon>Chelicerata</taxon>
        <taxon>Arachnida</taxon>
        <taxon>Acari</taxon>
        <taxon>Acariformes</taxon>
        <taxon>Sarcoptiformes</taxon>
        <taxon>Astigmata</taxon>
        <taxon>Glycyphagoidea</taxon>
        <taxon>Echimyopodidae</taxon>
        <taxon>Blomia</taxon>
    </lineage>
</organism>
<dbReference type="PROSITE" id="PS00678">
    <property type="entry name" value="WD_REPEATS_1"/>
    <property type="match status" value="1"/>
</dbReference>
<dbReference type="GO" id="GO:0032797">
    <property type="term" value="C:SMN complex"/>
    <property type="evidence" value="ECO:0007669"/>
    <property type="project" value="TreeGrafter"/>
</dbReference>
<dbReference type="SUPFAM" id="SSF50998">
    <property type="entry name" value="Quinoprotein alcohol dehydrogenase-like"/>
    <property type="match status" value="1"/>
</dbReference>
<dbReference type="PROSITE" id="PS50294">
    <property type="entry name" value="WD_REPEATS_REGION"/>
    <property type="match status" value="1"/>
</dbReference>
<dbReference type="Pfam" id="PF23774">
    <property type="entry name" value="TPR_GEMI5"/>
    <property type="match status" value="1"/>
</dbReference>
<dbReference type="Pfam" id="PF00400">
    <property type="entry name" value="WD40"/>
    <property type="match status" value="2"/>
</dbReference>
<comment type="caution">
    <text evidence="5">The sequence shown here is derived from an EMBL/GenBank/DDBJ whole genome shotgun (WGS) entry which is preliminary data.</text>
</comment>
<evidence type="ECO:0000256" key="1">
    <source>
        <dbReference type="ARBA" id="ARBA00022574"/>
    </source>
</evidence>
<keyword evidence="2" id="KW-0677">Repeat</keyword>
<evidence type="ECO:0000256" key="3">
    <source>
        <dbReference type="PROSITE-ProRule" id="PRU00221"/>
    </source>
</evidence>
<feature type="repeat" description="WD" evidence="3">
    <location>
        <begin position="768"/>
        <end position="809"/>
    </location>
</feature>
<evidence type="ECO:0000313" key="6">
    <source>
        <dbReference type="Proteomes" id="UP001142055"/>
    </source>
</evidence>
<dbReference type="GO" id="GO:0000387">
    <property type="term" value="P:spliceosomal snRNP assembly"/>
    <property type="evidence" value="ECO:0007669"/>
    <property type="project" value="TreeGrafter"/>
</dbReference>
<dbReference type="EMBL" id="JAPWDV010000001">
    <property type="protein sequence ID" value="KAJ6224868.1"/>
    <property type="molecule type" value="Genomic_DNA"/>
</dbReference>
<dbReference type="GO" id="GO:0005634">
    <property type="term" value="C:nucleus"/>
    <property type="evidence" value="ECO:0007669"/>
    <property type="project" value="TreeGrafter"/>
</dbReference>
<evidence type="ECO:0000256" key="2">
    <source>
        <dbReference type="ARBA" id="ARBA00022737"/>
    </source>
</evidence>
<dbReference type="InterPro" id="IPR015943">
    <property type="entry name" value="WD40/YVTN_repeat-like_dom_sf"/>
</dbReference>
<name>A0A9Q0MET6_BLOTA</name>
<gene>
    <name evidence="5" type="ORF">RDWZM_003413</name>
</gene>
<dbReference type="PROSITE" id="PS50082">
    <property type="entry name" value="WD_REPEATS_2"/>
    <property type="match status" value="2"/>
</dbReference>
<dbReference type="OMA" id="LKVWSCS"/>
<sequence length="1515" mass="174001">MSFTIVKYKTWKMMWKKQSRFDDIIVFDEEFSSITKRLNNNSSKQSNPDNNVNEDVWLTYVDFAPTYKFDETDHCIKIPSYEAVVSKANEWLRKNTLTSQYWWTVNGCETLYAKVLIQFAENGVIQSKRVEQISKWQLLDELYLNQYDPNQSLANQCVQFVFDGRYIVQLLRVWLLRSNFESMIEPYFCSMIKYKDYWPKMIAVKEGREYNSNRKALEKMNEVTDRINLDIANQDIFTGPIINVITIPWYSGDCVSILANDPELGKTGQIINMIKVFFDVGRNVKQENLIGFADFIPQCIRGGGFIRYPEFESQSTVIQKASKWLAQNPELRFLNSNSVDIKLKSMTSIDSTEMAFLRNTGDFIRIFRICYTKPYELVDREEIEEQPSTSSSSWIAPPPPPPIYLNCKNITSLKNSTLELKQKLNEYLKRDEWNPQQTDISHRWKFLSAESLSIFTSNVSSTKKNADDIWENSFHAISISSSSKMNRSAHDGINVFYDGGYFAMENNEDEEQENISDSAENFDSIKNKRLIIARNNKIMYHHLIRWEVDNCNEFSVSVQHNQKSECNQPGCVVGQFQVSCLSSMSAEFTQSKSEHKLAVGFMGGKIIIFGFDHISGEQTSFTIISENAHLDDICSLSFSNYSIASSKSYSSGLLCSVSRDSVLKVWSCSNHSELAEFRINNQQIRSNINNNKNEHNRNESKCNWFSAAFVPYDSLQQQQTGKSKCSISYELIVTSPNGELVTITIPEREPNSKIRIAKASKFSTKANYHSHQSVVFSIITDSKLSIAVTYSLDYKMLLWDLNQRSPKATFHMFTNGALSIDNCHKDRRSAVAFGNSIYILDFDVPDNHQMKIQVSRCATATKNWKFYQVAWNQISDSERLGSIAIGNSLGEVLLYDLNELSFTVKHGNKFHQKSGDSSKIYKFVWPVKFPVWLSQQTGPQFRLVILSLHASGSIMVNYLPSKNVPNCSPEKFINPKFVSGMDTNQQQKNTAIDQFHDGEFLIIGNDDGTVDVLKANEITDKMESPIYRHLFRFRAFNKPIISVEVGASSNNKNSFHLAVTSLNDHFVLCYQIDEEHLFSQLAINEETAIRNIHPDRIKLSGHKDRISACNWNPFDECLLLVTASYDTTCIIWDVQKQAPLKQFFGHRSLIYSIRWSHFNPNLILSGGEDCFHCWDWTKQPNYESDCNHNVNSHVTIQSLKTILNVSEDRRAKNENVKTSKVSKVTRGKNNISQIESINQPFSTNHMLHISSKPLFSISNQIENNSSKYDILDDIKWIVKLKKFYHDNSDDQITCEIIPEHKLSRIFLYGSLNEIQVFIKNESDNHLSNNQMDAYYMISMIGDLRKTIENLIENGESDLILASMAIPLSHKLYKQSVETHLKQLESTGGKLVPNRSQRLFVAYPQEMKSLCQLYCLGSISLAVENLIKSSLFREAIVLSKVHRASDQFVNEIWNQWFQFRLSQGNYEGAIKCLVASDRMSEAIQYLEQRMTLCLDTSAQSVIKQYSETIDFLKSMS</sequence>
<dbReference type="InterPro" id="IPR056421">
    <property type="entry name" value="TPR_GEMI5"/>
</dbReference>
<dbReference type="Proteomes" id="UP001142055">
    <property type="component" value="Chromosome 1"/>
</dbReference>
<keyword evidence="6" id="KW-1185">Reference proteome</keyword>
<dbReference type="InterPro" id="IPR011047">
    <property type="entry name" value="Quinoprotein_ADH-like_sf"/>
</dbReference>
<dbReference type="InterPro" id="IPR019775">
    <property type="entry name" value="WD40_repeat_CS"/>
</dbReference>
<reference evidence="5" key="1">
    <citation type="submission" date="2022-12" db="EMBL/GenBank/DDBJ databases">
        <title>Genome assemblies of Blomia tropicalis.</title>
        <authorList>
            <person name="Cui Y."/>
        </authorList>
    </citation>
    <scope>NUCLEOTIDE SEQUENCE</scope>
    <source>
        <tissue evidence="5">Adult mites</tissue>
    </source>
</reference>
<dbReference type="GO" id="GO:0003730">
    <property type="term" value="F:mRNA 3'-UTR binding"/>
    <property type="evidence" value="ECO:0007669"/>
    <property type="project" value="TreeGrafter"/>
</dbReference>
<keyword evidence="1 3" id="KW-0853">WD repeat</keyword>
<dbReference type="Gene3D" id="2.130.10.10">
    <property type="entry name" value="YVTN repeat-like/Quinoprotein amine dehydrogenase"/>
    <property type="match status" value="2"/>
</dbReference>
<dbReference type="PANTHER" id="PTHR46362">
    <property type="entry name" value="GEM-ASSOCIATED PROTEIN 5"/>
    <property type="match status" value="1"/>
</dbReference>
<proteinExistence type="predicted"/>
<dbReference type="InterPro" id="IPR001680">
    <property type="entry name" value="WD40_rpt"/>
</dbReference>
<evidence type="ECO:0000313" key="5">
    <source>
        <dbReference type="EMBL" id="KAJ6224868.1"/>
    </source>
</evidence>
<dbReference type="InterPro" id="IPR052640">
    <property type="entry name" value="Gemin-5"/>
</dbReference>
<feature type="domain" description="Gem-associated protein 5 TPR" evidence="4">
    <location>
        <begin position="1307"/>
        <end position="1498"/>
    </location>
</feature>
<feature type="repeat" description="WD" evidence="3">
    <location>
        <begin position="1099"/>
        <end position="1142"/>
    </location>
</feature>
<evidence type="ECO:0000259" key="4">
    <source>
        <dbReference type="Pfam" id="PF23774"/>
    </source>
</evidence>